<protein>
    <submittedName>
        <fullName evidence="1">Uncharacterized protein</fullName>
    </submittedName>
</protein>
<dbReference type="EMBL" id="FIZY01000060">
    <property type="protein sequence ID" value="CZF86307.1"/>
    <property type="molecule type" value="Genomic_DNA"/>
</dbReference>
<dbReference type="Proteomes" id="UP000073601">
    <property type="component" value="Unassembled WGS sequence"/>
</dbReference>
<keyword evidence="2" id="KW-1185">Reference proteome</keyword>
<reference evidence="2" key="1">
    <citation type="submission" date="2016-02" db="EMBL/GenBank/DDBJ databases">
        <authorList>
            <person name="Rodrigo-Torres Lidia"/>
            <person name="Arahal R.David."/>
        </authorList>
    </citation>
    <scope>NUCLEOTIDE SEQUENCE [LARGE SCALE GENOMIC DNA]</scope>
    <source>
        <strain evidence="2">CECT 8713</strain>
    </source>
</reference>
<dbReference type="AlphaFoldDB" id="A0A128FHN6"/>
<sequence>MIVSESLPVLLKRHVSLVAVEIVEIPIVGGQDVMTVGILPELDKDEYSQPNKIFCKIKYHSA</sequence>
<evidence type="ECO:0000313" key="2">
    <source>
        <dbReference type="Proteomes" id="UP000073601"/>
    </source>
</evidence>
<accession>A0A128FHN6</accession>
<evidence type="ECO:0000313" key="1">
    <source>
        <dbReference type="EMBL" id="CZF86307.1"/>
    </source>
</evidence>
<name>A0A128FHN6_9GAMM</name>
<proteinExistence type="predicted"/>
<organism evidence="1 2">
    <name type="scientific">Grimontia marina</name>
    <dbReference type="NCBI Taxonomy" id="646534"/>
    <lineage>
        <taxon>Bacteria</taxon>
        <taxon>Pseudomonadati</taxon>
        <taxon>Pseudomonadota</taxon>
        <taxon>Gammaproteobacteria</taxon>
        <taxon>Vibrionales</taxon>
        <taxon>Vibrionaceae</taxon>
        <taxon>Grimontia</taxon>
    </lineage>
</organism>
<gene>
    <name evidence="1" type="ORF">GMA8713_04341</name>
</gene>